<comment type="caution">
    <text evidence="3">The sequence shown here is derived from an EMBL/GenBank/DDBJ whole genome shotgun (WGS) entry which is preliminary data.</text>
</comment>
<dbReference type="InterPro" id="IPR004176">
    <property type="entry name" value="Clp_R_N"/>
</dbReference>
<dbReference type="eggNOG" id="COG0542">
    <property type="taxonomic scope" value="Bacteria"/>
</dbReference>
<dbReference type="Proteomes" id="UP000027345">
    <property type="component" value="Unassembled WGS sequence"/>
</dbReference>
<organism evidence="3 4">
    <name type="scientific">Amycolatopsis rifamycinica</name>
    <dbReference type="NCBI Taxonomy" id="287986"/>
    <lineage>
        <taxon>Bacteria</taxon>
        <taxon>Bacillati</taxon>
        <taxon>Actinomycetota</taxon>
        <taxon>Actinomycetes</taxon>
        <taxon>Pseudonocardiales</taxon>
        <taxon>Pseudonocardiaceae</taxon>
        <taxon>Amycolatopsis</taxon>
    </lineage>
</organism>
<dbReference type="SUPFAM" id="SSF81923">
    <property type="entry name" value="Double Clp-N motif"/>
    <property type="match status" value="2"/>
</dbReference>
<keyword evidence="4" id="KW-1185">Reference proteome</keyword>
<dbReference type="AlphaFoldDB" id="A0A066TNT5"/>
<dbReference type="Pfam" id="PF02861">
    <property type="entry name" value="Clp_N"/>
    <property type="match status" value="1"/>
</dbReference>
<evidence type="ECO:0000313" key="4">
    <source>
        <dbReference type="Proteomes" id="UP000027345"/>
    </source>
</evidence>
<evidence type="ECO:0000256" key="1">
    <source>
        <dbReference type="PROSITE-ProRule" id="PRU01251"/>
    </source>
</evidence>
<protein>
    <submittedName>
        <fullName evidence="3">ATPase</fullName>
    </submittedName>
</protein>
<dbReference type="RefSeq" id="WP_043788417.1">
    <property type="nucleotide sequence ID" value="NZ_JMQI01000079.1"/>
</dbReference>
<proteinExistence type="predicted"/>
<sequence>MFERFTADARMAVVEAQIVARESGSVEIGPAHLLAGLVKARVEVLAELGVSTDDIAAELARTRRRGGVSDADAEALTEFGIDVEQIVERVEQTHGEGALAGRLGPAKRGHIPFTAQSKKTLELSLREAVRLGDKHLGQEHILLALAQQRGTDDVLARRGADYRTLRRAVQQRKAG</sequence>
<dbReference type="STRING" id="287986.DV20_39080"/>
<accession>A0A066TNT5</accession>
<dbReference type="OrthoDB" id="3628183at2"/>
<dbReference type="InterPro" id="IPR036628">
    <property type="entry name" value="Clp_N_dom_sf"/>
</dbReference>
<reference evidence="3 4" key="1">
    <citation type="submission" date="2014-05" db="EMBL/GenBank/DDBJ databases">
        <title>Draft genome sequence of Amycolatopsis rifamycinica DSM 46095.</title>
        <authorList>
            <person name="Lal R."/>
            <person name="Saxena A."/>
            <person name="Kumari R."/>
            <person name="Mukherjee U."/>
            <person name="Singh P."/>
            <person name="Sangwan N."/>
            <person name="Mahato N.K."/>
        </authorList>
    </citation>
    <scope>NUCLEOTIDE SEQUENCE [LARGE SCALE GENOMIC DNA]</scope>
    <source>
        <strain evidence="3 4">DSM 46095</strain>
    </source>
</reference>
<evidence type="ECO:0000259" key="2">
    <source>
        <dbReference type="PROSITE" id="PS51903"/>
    </source>
</evidence>
<name>A0A066TNT5_9PSEU</name>
<feature type="domain" description="Clp R" evidence="2">
    <location>
        <begin position="2"/>
        <end position="175"/>
    </location>
</feature>
<dbReference type="PROSITE" id="PS51903">
    <property type="entry name" value="CLP_R"/>
    <property type="match status" value="1"/>
</dbReference>
<dbReference type="Gene3D" id="1.10.1780.10">
    <property type="entry name" value="Clp, N-terminal domain"/>
    <property type="match status" value="2"/>
</dbReference>
<keyword evidence="1" id="KW-0677">Repeat</keyword>
<gene>
    <name evidence="3" type="ORF">DV20_39080</name>
</gene>
<dbReference type="EMBL" id="JMQI01000079">
    <property type="protein sequence ID" value="KDN16530.1"/>
    <property type="molecule type" value="Genomic_DNA"/>
</dbReference>
<evidence type="ECO:0000313" key="3">
    <source>
        <dbReference type="EMBL" id="KDN16530.1"/>
    </source>
</evidence>